<keyword evidence="10" id="KW-1185">Reference proteome</keyword>
<feature type="compositionally biased region" description="Basic residues" evidence="7">
    <location>
        <begin position="741"/>
        <end position="750"/>
    </location>
</feature>
<comment type="subcellular location">
    <subcellularLocation>
        <location evidence="1">Apical cell membrane</location>
        <topology evidence="1">Multi-pass membrane protein</topology>
    </subcellularLocation>
</comment>
<evidence type="ECO:0000256" key="1">
    <source>
        <dbReference type="ARBA" id="ARBA00004424"/>
    </source>
</evidence>
<feature type="compositionally biased region" description="Low complexity" evidence="7">
    <location>
        <begin position="713"/>
        <end position="737"/>
    </location>
</feature>
<evidence type="ECO:0000313" key="9">
    <source>
        <dbReference type="EMBL" id="KAK3106322.1"/>
    </source>
</evidence>
<accession>A0AA88YQY0</accession>
<comment type="similarity">
    <text evidence="2">Belongs to the SLC34A transporter family.</text>
</comment>
<proteinExistence type="inferred from homology"/>
<organism evidence="9 10">
    <name type="scientific">Pinctada imbricata</name>
    <name type="common">Atlantic pearl-oyster</name>
    <name type="synonym">Pinctada martensii</name>
    <dbReference type="NCBI Taxonomy" id="66713"/>
    <lineage>
        <taxon>Eukaryota</taxon>
        <taxon>Metazoa</taxon>
        <taxon>Spiralia</taxon>
        <taxon>Lophotrochozoa</taxon>
        <taxon>Mollusca</taxon>
        <taxon>Bivalvia</taxon>
        <taxon>Autobranchia</taxon>
        <taxon>Pteriomorphia</taxon>
        <taxon>Pterioida</taxon>
        <taxon>Pterioidea</taxon>
        <taxon>Pteriidae</taxon>
        <taxon>Pinctada</taxon>
    </lineage>
</organism>
<dbReference type="EMBL" id="VSWD01000003">
    <property type="protein sequence ID" value="KAK3106322.1"/>
    <property type="molecule type" value="Genomic_DNA"/>
</dbReference>
<evidence type="ECO:0000256" key="6">
    <source>
        <dbReference type="ARBA" id="ARBA00023136"/>
    </source>
</evidence>
<feature type="transmembrane region" description="Helical" evidence="8">
    <location>
        <begin position="111"/>
        <end position="132"/>
    </location>
</feature>
<feature type="transmembrane region" description="Helical" evidence="8">
    <location>
        <begin position="461"/>
        <end position="481"/>
    </location>
</feature>
<dbReference type="AlphaFoldDB" id="A0AA88YQY0"/>
<comment type="caution">
    <text evidence="9">The sequence shown here is derived from an EMBL/GenBank/DDBJ whole genome shotgun (WGS) entry which is preliminary data.</text>
</comment>
<feature type="transmembrane region" description="Helical" evidence="8">
    <location>
        <begin position="606"/>
        <end position="628"/>
    </location>
</feature>
<evidence type="ECO:0000256" key="7">
    <source>
        <dbReference type="SAM" id="MobiDB-lite"/>
    </source>
</evidence>
<evidence type="ECO:0000313" key="10">
    <source>
        <dbReference type="Proteomes" id="UP001186944"/>
    </source>
</evidence>
<dbReference type="Proteomes" id="UP001186944">
    <property type="component" value="Unassembled WGS sequence"/>
</dbReference>
<dbReference type="NCBIfam" id="TIGR01013">
    <property type="entry name" value="2a58"/>
    <property type="match status" value="1"/>
</dbReference>
<gene>
    <name evidence="9" type="ORF">FSP39_017679</name>
</gene>
<keyword evidence="4 8" id="KW-0812">Transmembrane</keyword>
<dbReference type="GO" id="GO:0044341">
    <property type="term" value="P:sodium-dependent phosphate transport"/>
    <property type="evidence" value="ECO:0007669"/>
    <property type="project" value="InterPro"/>
</dbReference>
<feature type="compositionally biased region" description="Polar residues" evidence="7">
    <location>
        <begin position="82"/>
        <end position="93"/>
    </location>
</feature>
<sequence>MVAVQTTCVSDKEGKRGEIDIAMETEFAGMGEQRENITEVAPPTLGGASCVPIDGQLKSDDDAVRQPFIEPLTKNDDDVESGGSQPSLDNSSIETECRNGRWGIKSVLKGVFKVVGLLLLLYFFVCSLDLMSTAFKLLSGKYTGSIFSQSEILSNPVAGLMVGVLATVLVQSSSTSTSIVVTMVASGIVDVKVAIPIIMGANVGTSVTNTLVSMTQAADREVFERAFAGATVHDMFNWLTVIVLLPLEVTTGALYRLTSVLVSSPDLAAGKYRKQDLLKVITKPLTSRIVQLDKKVLKGLALGDEKYLGKSMIKRYNSVKESKATTSMPISISSTPTVPSTADVLKIAGQEVVFADQSNNGVGVRIASQQVNWPTSTMEGVASTLSPAGLVQMNETLAENVTGSLFSILDVDDTTSGIILLIASLMLLCVCLVCIVKLLQSMMKSKICGWIKKMVNAEFPGCFRHLTGYVAIFLGAVLTIVVQSSSVFTSTLTPLVGVGLIEIERMYPLTLGSNIGTTMTGILAALAASRNKLGVALQIALCHLFFNIIGIMIFYPIPALRRLPLRAAKFLGRITAKYRWFCIVYLILMFLVLPLMVFSLSLAGKIAVIIAVAIATTLVSVIIILNVLQRKCKDKLPKFLQSWEFLPEFLRSLEPYDRVICKVISLFKSICPCCRRDETNSDNGKETKSLLHQNLTLSSPGGKCKSEFTVLNESPNSSNLSSKSSLNDSAWSASSNSPIVKKGKSKRTRV</sequence>
<evidence type="ECO:0000256" key="3">
    <source>
        <dbReference type="ARBA" id="ARBA00022475"/>
    </source>
</evidence>
<evidence type="ECO:0000256" key="2">
    <source>
        <dbReference type="ARBA" id="ARBA00005808"/>
    </source>
</evidence>
<protein>
    <submittedName>
        <fullName evidence="9">Uncharacterized protein</fullName>
    </submittedName>
</protein>
<dbReference type="Pfam" id="PF02690">
    <property type="entry name" value="Na_Pi_cotrans"/>
    <property type="match status" value="2"/>
</dbReference>
<keyword evidence="3" id="KW-1003">Cell membrane</keyword>
<dbReference type="InterPro" id="IPR003841">
    <property type="entry name" value="Na/Pi_transpt"/>
</dbReference>
<feature type="region of interest" description="Disordered" evidence="7">
    <location>
        <begin position="713"/>
        <end position="750"/>
    </location>
</feature>
<feature type="transmembrane region" description="Helical" evidence="8">
    <location>
        <begin position="418"/>
        <end position="440"/>
    </location>
</feature>
<dbReference type="GO" id="GO:0016324">
    <property type="term" value="C:apical plasma membrane"/>
    <property type="evidence" value="ECO:0007669"/>
    <property type="project" value="UniProtKB-SubCell"/>
</dbReference>
<dbReference type="PANTHER" id="PTHR10010:SF46">
    <property type="entry name" value="SODIUM-DEPENDENT PHOSPHATE TRANSPORT PROTEIN 2B"/>
    <property type="match status" value="1"/>
</dbReference>
<feature type="transmembrane region" description="Helical" evidence="8">
    <location>
        <begin position="535"/>
        <end position="557"/>
    </location>
</feature>
<evidence type="ECO:0000256" key="5">
    <source>
        <dbReference type="ARBA" id="ARBA00022989"/>
    </source>
</evidence>
<evidence type="ECO:0000256" key="4">
    <source>
        <dbReference type="ARBA" id="ARBA00022692"/>
    </source>
</evidence>
<name>A0AA88YQY0_PINIB</name>
<dbReference type="GO" id="GO:0005436">
    <property type="term" value="F:sodium:phosphate symporter activity"/>
    <property type="evidence" value="ECO:0007669"/>
    <property type="project" value="InterPro"/>
</dbReference>
<dbReference type="NCBIfam" id="NF037997">
    <property type="entry name" value="Na_Pi_symport"/>
    <property type="match status" value="1"/>
</dbReference>
<reference evidence="9" key="1">
    <citation type="submission" date="2019-08" db="EMBL/GenBank/DDBJ databases">
        <title>The improved chromosome-level genome for the pearl oyster Pinctada fucata martensii using PacBio sequencing and Hi-C.</title>
        <authorList>
            <person name="Zheng Z."/>
        </authorList>
    </citation>
    <scope>NUCLEOTIDE SEQUENCE</scope>
    <source>
        <strain evidence="9">ZZ-2019</strain>
        <tissue evidence="9">Adductor muscle</tissue>
    </source>
</reference>
<feature type="transmembrane region" description="Helical" evidence="8">
    <location>
        <begin position="152"/>
        <end position="170"/>
    </location>
</feature>
<evidence type="ECO:0000256" key="8">
    <source>
        <dbReference type="SAM" id="Phobius"/>
    </source>
</evidence>
<dbReference type="PANTHER" id="PTHR10010">
    <property type="entry name" value="SOLUTE CARRIER FAMILY 34 SODIUM PHOSPHATE , MEMBER 2-RELATED"/>
    <property type="match status" value="1"/>
</dbReference>
<keyword evidence="6 8" id="KW-0472">Membrane</keyword>
<keyword evidence="5 8" id="KW-1133">Transmembrane helix</keyword>
<feature type="transmembrane region" description="Helical" evidence="8">
    <location>
        <begin position="578"/>
        <end position="600"/>
    </location>
</feature>
<feature type="region of interest" description="Disordered" evidence="7">
    <location>
        <begin position="70"/>
        <end position="93"/>
    </location>
</feature>